<dbReference type="EMBL" id="MU069714">
    <property type="protein sequence ID" value="KAF5835265.1"/>
    <property type="molecule type" value="Genomic_DNA"/>
</dbReference>
<name>A0ABQ7GKY2_DUNSA</name>
<protein>
    <recommendedName>
        <fullName evidence="3">Encoded protein</fullName>
    </recommendedName>
</protein>
<evidence type="ECO:0008006" key="3">
    <source>
        <dbReference type="Google" id="ProtNLM"/>
    </source>
</evidence>
<reference evidence="1" key="1">
    <citation type="submission" date="2017-08" db="EMBL/GenBank/DDBJ databases">
        <authorList>
            <person name="Polle J.E."/>
            <person name="Barry K."/>
            <person name="Cushman J."/>
            <person name="Schmutz J."/>
            <person name="Tran D."/>
            <person name="Hathwaick L.T."/>
            <person name="Yim W.C."/>
            <person name="Jenkins J."/>
            <person name="Mckie-Krisberg Z.M."/>
            <person name="Prochnik S."/>
            <person name="Lindquist E."/>
            <person name="Dockter R.B."/>
            <person name="Adam C."/>
            <person name="Molina H."/>
            <person name="Bunkerborg J."/>
            <person name="Jin E."/>
            <person name="Buchheim M."/>
            <person name="Magnuson J."/>
        </authorList>
    </citation>
    <scope>NUCLEOTIDE SEQUENCE</scope>
    <source>
        <strain evidence="1">CCAP 19/18</strain>
    </source>
</reference>
<keyword evidence="2" id="KW-1185">Reference proteome</keyword>
<sequence>MLVPIIFKAIVSGWHPEGVSSKVLSRWAVNLCKLQQTRRENRTITRATMGGTDASAGQLRPALHSARSGISVTSLNCGGNILVESLDDPSNIQLAIRPDPFSLTDQRAHFQ</sequence>
<evidence type="ECO:0000313" key="2">
    <source>
        <dbReference type="Proteomes" id="UP000815325"/>
    </source>
</evidence>
<evidence type="ECO:0000313" key="1">
    <source>
        <dbReference type="EMBL" id="KAF5835265.1"/>
    </source>
</evidence>
<dbReference type="Proteomes" id="UP000815325">
    <property type="component" value="Unassembled WGS sequence"/>
</dbReference>
<proteinExistence type="predicted"/>
<gene>
    <name evidence="1" type="ORF">DUNSADRAFT_7627</name>
</gene>
<organism evidence="1 2">
    <name type="scientific">Dunaliella salina</name>
    <name type="common">Green alga</name>
    <name type="synonym">Protococcus salinus</name>
    <dbReference type="NCBI Taxonomy" id="3046"/>
    <lineage>
        <taxon>Eukaryota</taxon>
        <taxon>Viridiplantae</taxon>
        <taxon>Chlorophyta</taxon>
        <taxon>core chlorophytes</taxon>
        <taxon>Chlorophyceae</taxon>
        <taxon>CS clade</taxon>
        <taxon>Chlamydomonadales</taxon>
        <taxon>Dunaliellaceae</taxon>
        <taxon>Dunaliella</taxon>
    </lineage>
</organism>
<accession>A0ABQ7GKY2</accession>
<comment type="caution">
    <text evidence="1">The sequence shown here is derived from an EMBL/GenBank/DDBJ whole genome shotgun (WGS) entry which is preliminary data.</text>
</comment>